<dbReference type="Proteomes" id="UP000814033">
    <property type="component" value="Unassembled WGS sequence"/>
</dbReference>
<reference evidence="1" key="2">
    <citation type="journal article" date="2022" name="New Phytol.">
        <title>Evolutionary transition to the ectomycorrhizal habit in the genomes of a hyperdiverse lineage of mushroom-forming fungi.</title>
        <authorList>
            <person name="Looney B."/>
            <person name="Miyauchi S."/>
            <person name="Morin E."/>
            <person name="Drula E."/>
            <person name="Courty P.E."/>
            <person name="Kohler A."/>
            <person name="Kuo A."/>
            <person name="LaButti K."/>
            <person name="Pangilinan J."/>
            <person name="Lipzen A."/>
            <person name="Riley R."/>
            <person name="Andreopoulos W."/>
            <person name="He G."/>
            <person name="Johnson J."/>
            <person name="Nolan M."/>
            <person name="Tritt A."/>
            <person name="Barry K.W."/>
            <person name="Grigoriev I.V."/>
            <person name="Nagy L.G."/>
            <person name="Hibbett D."/>
            <person name="Henrissat B."/>
            <person name="Matheny P.B."/>
            <person name="Labbe J."/>
            <person name="Martin F.M."/>
        </authorList>
    </citation>
    <scope>NUCLEOTIDE SEQUENCE</scope>
    <source>
        <strain evidence="1">FP105234-sp</strain>
    </source>
</reference>
<sequence length="142" mass="15793">MRPTFPNDVSCARPHLHTTTHRAVSSALPPPRRRPDTAKEKPRSLRATAIPTRAIVSAPGSDAPQVYYYRDPVTGVPYASLLPPDHPHSICLQQGRHVEQSRYGIAGIAMAVLLFPVGIFLCIHDKKVRCMRCGEILSQRYD</sequence>
<gene>
    <name evidence="1" type="ORF">FA95DRAFT_1494719</name>
</gene>
<comment type="caution">
    <text evidence="1">The sequence shown here is derived from an EMBL/GenBank/DDBJ whole genome shotgun (WGS) entry which is preliminary data.</text>
</comment>
<evidence type="ECO:0000313" key="2">
    <source>
        <dbReference type="Proteomes" id="UP000814033"/>
    </source>
</evidence>
<accession>A0ACB8RPD5</accession>
<name>A0ACB8RPD5_9AGAM</name>
<keyword evidence="2" id="KW-1185">Reference proteome</keyword>
<proteinExistence type="predicted"/>
<evidence type="ECO:0000313" key="1">
    <source>
        <dbReference type="EMBL" id="KAI0045963.1"/>
    </source>
</evidence>
<reference evidence="1" key="1">
    <citation type="submission" date="2021-02" db="EMBL/GenBank/DDBJ databases">
        <authorList>
            <consortium name="DOE Joint Genome Institute"/>
            <person name="Ahrendt S."/>
            <person name="Looney B.P."/>
            <person name="Miyauchi S."/>
            <person name="Morin E."/>
            <person name="Drula E."/>
            <person name="Courty P.E."/>
            <person name="Chicoki N."/>
            <person name="Fauchery L."/>
            <person name="Kohler A."/>
            <person name="Kuo A."/>
            <person name="Labutti K."/>
            <person name="Pangilinan J."/>
            <person name="Lipzen A."/>
            <person name="Riley R."/>
            <person name="Andreopoulos W."/>
            <person name="He G."/>
            <person name="Johnson J."/>
            <person name="Barry K.W."/>
            <person name="Grigoriev I.V."/>
            <person name="Nagy L."/>
            <person name="Hibbett D."/>
            <person name="Henrissat B."/>
            <person name="Matheny P.B."/>
            <person name="Labbe J."/>
            <person name="Martin F."/>
        </authorList>
    </citation>
    <scope>NUCLEOTIDE SEQUENCE</scope>
    <source>
        <strain evidence="1">FP105234-sp</strain>
    </source>
</reference>
<dbReference type="EMBL" id="MU275937">
    <property type="protein sequence ID" value="KAI0045963.1"/>
    <property type="molecule type" value="Genomic_DNA"/>
</dbReference>
<organism evidence="1 2">
    <name type="scientific">Auriscalpium vulgare</name>
    <dbReference type="NCBI Taxonomy" id="40419"/>
    <lineage>
        <taxon>Eukaryota</taxon>
        <taxon>Fungi</taxon>
        <taxon>Dikarya</taxon>
        <taxon>Basidiomycota</taxon>
        <taxon>Agaricomycotina</taxon>
        <taxon>Agaricomycetes</taxon>
        <taxon>Russulales</taxon>
        <taxon>Auriscalpiaceae</taxon>
        <taxon>Auriscalpium</taxon>
    </lineage>
</organism>
<protein>
    <submittedName>
        <fullName evidence="1">Uncharacterized protein</fullName>
    </submittedName>
</protein>